<dbReference type="Pfam" id="PF00359">
    <property type="entry name" value="PTS_EIIA_2"/>
    <property type="match status" value="1"/>
</dbReference>
<dbReference type="GO" id="GO:0030295">
    <property type="term" value="F:protein kinase activator activity"/>
    <property type="evidence" value="ECO:0007669"/>
    <property type="project" value="TreeGrafter"/>
</dbReference>
<evidence type="ECO:0000259" key="1">
    <source>
        <dbReference type="PROSITE" id="PS51094"/>
    </source>
</evidence>
<evidence type="ECO:0000313" key="3">
    <source>
        <dbReference type="Proteomes" id="UP000249185"/>
    </source>
</evidence>
<dbReference type="AlphaFoldDB" id="A0A2W5MWG2"/>
<dbReference type="PANTHER" id="PTHR47738">
    <property type="entry name" value="PTS SYSTEM FRUCTOSE-LIKE EIIA COMPONENT-RELATED"/>
    <property type="match status" value="1"/>
</dbReference>
<dbReference type="InterPro" id="IPR051541">
    <property type="entry name" value="PTS_SugarTrans_NitroReg"/>
</dbReference>
<feature type="domain" description="PTS EIIA type-2" evidence="1">
    <location>
        <begin position="62"/>
        <end position="205"/>
    </location>
</feature>
<dbReference type="Proteomes" id="UP000249185">
    <property type="component" value="Unassembled WGS sequence"/>
</dbReference>
<sequence length="207" mass="22300">MAPGESGQRPVPRERRPPSELRDWRDAYIFTPVSISNSYAGPAYAGLASPGRIRDLRMNRADSLQPTQILLDVPCRSKEELFELIADRLAAKPGLCPGSVLEALLRREALGETAIRGGIALPHAAVAETDGCHAVFLRLAAPIMFGAADHAPVDIAVGLLFPPEENRAALRQLSCYARRFAAPGQARALRRETCADRIHATLTGTGA</sequence>
<organism evidence="2 3">
    <name type="scientific">Rhodovulum sulfidophilum</name>
    <name type="common">Rhodobacter sulfidophilus</name>
    <dbReference type="NCBI Taxonomy" id="35806"/>
    <lineage>
        <taxon>Bacteria</taxon>
        <taxon>Pseudomonadati</taxon>
        <taxon>Pseudomonadota</taxon>
        <taxon>Alphaproteobacteria</taxon>
        <taxon>Rhodobacterales</taxon>
        <taxon>Paracoccaceae</taxon>
        <taxon>Rhodovulum</taxon>
    </lineage>
</organism>
<dbReference type="Gene3D" id="3.40.930.10">
    <property type="entry name" value="Mannitol-specific EII, Chain A"/>
    <property type="match status" value="1"/>
</dbReference>
<proteinExistence type="predicted"/>
<reference evidence="2 3" key="1">
    <citation type="submission" date="2017-08" db="EMBL/GenBank/DDBJ databases">
        <title>Infants hospitalized years apart are colonized by the same room-sourced microbial strains.</title>
        <authorList>
            <person name="Brooks B."/>
            <person name="Olm M.R."/>
            <person name="Firek B.A."/>
            <person name="Baker R."/>
            <person name="Thomas B.C."/>
            <person name="Morowitz M.J."/>
            <person name="Banfield J.F."/>
        </authorList>
    </citation>
    <scope>NUCLEOTIDE SEQUENCE [LARGE SCALE GENOMIC DNA]</scope>
    <source>
        <strain evidence="2">S2_005_002_R2_34</strain>
    </source>
</reference>
<name>A0A2W5MWG2_RHOSU</name>
<dbReference type="EMBL" id="QFPW01000050">
    <property type="protein sequence ID" value="PZQ45552.1"/>
    <property type="molecule type" value="Genomic_DNA"/>
</dbReference>
<gene>
    <name evidence="2" type="ORF">DI556_22505</name>
</gene>
<comment type="caution">
    <text evidence="2">The sequence shown here is derived from an EMBL/GenBank/DDBJ whole genome shotgun (WGS) entry which is preliminary data.</text>
</comment>
<accession>A0A2W5MWG2</accession>
<dbReference type="SUPFAM" id="SSF55804">
    <property type="entry name" value="Phoshotransferase/anion transport protein"/>
    <property type="match status" value="1"/>
</dbReference>
<dbReference type="PROSITE" id="PS51094">
    <property type="entry name" value="PTS_EIIA_TYPE_2"/>
    <property type="match status" value="1"/>
</dbReference>
<dbReference type="InterPro" id="IPR002178">
    <property type="entry name" value="PTS_EIIA_type-2_dom"/>
</dbReference>
<dbReference type="InterPro" id="IPR016152">
    <property type="entry name" value="PTrfase/Anion_transptr"/>
</dbReference>
<evidence type="ECO:0000313" key="2">
    <source>
        <dbReference type="EMBL" id="PZQ45552.1"/>
    </source>
</evidence>
<protein>
    <recommendedName>
        <fullName evidence="1">PTS EIIA type-2 domain-containing protein</fullName>
    </recommendedName>
</protein>
<dbReference type="PANTHER" id="PTHR47738:SF1">
    <property type="entry name" value="NITROGEN REGULATORY PROTEIN"/>
    <property type="match status" value="1"/>
</dbReference>